<dbReference type="Proteomes" id="UP001497482">
    <property type="component" value="Chromosome 5"/>
</dbReference>
<dbReference type="EMBL" id="OZ035827">
    <property type="protein sequence ID" value="CAL1605677.1"/>
    <property type="molecule type" value="Genomic_DNA"/>
</dbReference>
<protein>
    <submittedName>
        <fullName evidence="1">Uncharacterized protein</fullName>
    </submittedName>
</protein>
<reference evidence="1 2" key="1">
    <citation type="submission" date="2024-04" db="EMBL/GenBank/DDBJ databases">
        <authorList>
            <person name="Waldvogel A.-M."/>
            <person name="Schoenle A."/>
        </authorList>
    </citation>
    <scope>NUCLEOTIDE SEQUENCE [LARGE SCALE GENOMIC DNA]</scope>
</reference>
<evidence type="ECO:0000313" key="2">
    <source>
        <dbReference type="Proteomes" id="UP001497482"/>
    </source>
</evidence>
<name>A0AAV2LX64_KNICA</name>
<keyword evidence="2" id="KW-1185">Reference proteome</keyword>
<dbReference type="AlphaFoldDB" id="A0AAV2LX64"/>
<evidence type="ECO:0000313" key="1">
    <source>
        <dbReference type="EMBL" id="CAL1605677.1"/>
    </source>
</evidence>
<proteinExistence type="predicted"/>
<accession>A0AAV2LX64</accession>
<gene>
    <name evidence="1" type="ORF">KC01_LOCUS33011</name>
</gene>
<sequence length="97" mass="9966">MVLGNKIKGFQIKAVQNGCGGKTLVIQGGRAWSPMGGRRVKVRCGEALDSRGAMLQASVWGRPGIYIMGVKVMCGDALAPPGGGLCAGVGAAWIYMG</sequence>
<organism evidence="1 2">
    <name type="scientific">Knipowitschia caucasica</name>
    <name type="common">Caucasian dwarf goby</name>
    <name type="synonym">Pomatoschistus caucasicus</name>
    <dbReference type="NCBI Taxonomy" id="637954"/>
    <lineage>
        <taxon>Eukaryota</taxon>
        <taxon>Metazoa</taxon>
        <taxon>Chordata</taxon>
        <taxon>Craniata</taxon>
        <taxon>Vertebrata</taxon>
        <taxon>Euteleostomi</taxon>
        <taxon>Actinopterygii</taxon>
        <taxon>Neopterygii</taxon>
        <taxon>Teleostei</taxon>
        <taxon>Neoteleostei</taxon>
        <taxon>Acanthomorphata</taxon>
        <taxon>Gobiaria</taxon>
        <taxon>Gobiiformes</taxon>
        <taxon>Gobioidei</taxon>
        <taxon>Gobiidae</taxon>
        <taxon>Gobiinae</taxon>
        <taxon>Knipowitschia</taxon>
    </lineage>
</organism>